<dbReference type="InterPro" id="IPR001387">
    <property type="entry name" value="Cro/C1-type_HTH"/>
</dbReference>
<dbReference type="Proteomes" id="UP000298381">
    <property type="component" value="Unassembled WGS sequence"/>
</dbReference>
<dbReference type="GO" id="GO:0003677">
    <property type="term" value="F:DNA binding"/>
    <property type="evidence" value="ECO:0007669"/>
    <property type="project" value="UniProtKB-KW"/>
</dbReference>
<comment type="subcellular location">
    <subcellularLocation>
        <location evidence="1">Cytoplasm</location>
        <location evidence="1">Nucleoid</location>
    </subcellularLocation>
</comment>
<dbReference type="RefSeq" id="WP_135270223.1">
    <property type="nucleotide sequence ID" value="NZ_SRIB01000002.1"/>
</dbReference>
<dbReference type="GO" id="GO:0007059">
    <property type="term" value="P:chromosome segregation"/>
    <property type="evidence" value="ECO:0007669"/>
    <property type="project" value="UniProtKB-KW"/>
</dbReference>
<comment type="caution">
    <text evidence="6">The sequence shown here is derived from an EMBL/GenBank/DDBJ whole genome shotgun (WGS) entry which is preliminary data.</text>
</comment>
<dbReference type="SUPFAM" id="SSF110849">
    <property type="entry name" value="ParB/Sulfiredoxin"/>
    <property type="match status" value="1"/>
</dbReference>
<dbReference type="NCBIfam" id="TIGR00180">
    <property type="entry name" value="parB_part"/>
    <property type="match status" value="1"/>
</dbReference>
<dbReference type="InterPro" id="IPR050336">
    <property type="entry name" value="Chromosome_partition/occlusion"/>
</dbReference>
<dbReference type="GO" id="GO:0005694">
    <property type="term" value="C:chromosome"/>
    <property type="evidence" value="ECO:0007669"/>
    <property type="project" value="TreeGrafter"/>
</dbReference>
<gene>
    <name evidence="6" type="ORF">E4100_01680</name>
</gene>
<evidence type="ECO:0000256" key="2">
    <source>
        <dbReference type="ARBA" id="ARBA00006295"/>
    </source>
</evidence>
<sequence>MVQKRTGLGKGLSALIQDKERVDNLINDISRNDTKILELDIDKIRPKEDQPRKKFDKESLESLAKSIEENGVLQPLLVAKKNEYYEIVAGERRYRASKIANLKKIPCIVREIDEITASKIALIENIQREDLNPIEEAYGYKRIIDEYNLTQEELAKAIGKSRSYVANTIRLLNLDERVIEFIKNDDLTTGHGKVLLGIKDKDAQYKKALNIVKTNSSVRKTEELIDKKKKIKKNKDKDLYIKEVEERLITNLGTKVTINKTKAKGTIEIEFYNEDDLDRLVDLIIK</sequence>
<dbReference type="PROSITE" id="PS50943">
    <property type="entry name" value="HTH_CROC1"/>
    <property type="match status" value="1"/>
</dbReference>
<dbReference type="OrthoDB" id="9802051at2"/>
<proteinExistence type="inferred from homology"/>
<dbReference type="FunFam" id="1.10.10.2830:FF:000001">
    <property type="entry name" value="Chromosome partitioning protein ParB"/>
    <property type="match status" value="1"/>
</dbReference>
<dbReference type="Gene3D" id="3.90.1530.30">
    <property type="match status" value="1"/>
</dbReference>
<keyword evidence="4" id="KW-0238">DNA-binding</keyword>
<dbReference type="Pfam" id="PF17762">
    <property type="entry name" value="HTH_ParB"/>
    <property type="match status" value="1"/>
</dbReference>
<dbReference type="EMBL" id="SRIB01000002">
    <property type="protein sequence ID" value="TFZ41312.1"/>
    <property type="molecule type" value="Genomic_DNA"/>
</dbReference>
<dbReference type="Pfam" id="PF23552">
    <property type="entry name" value="ParB_C"/>
    <property type="match status" value="1"/>
</dbReference>
<comment type="similarity">
    <text evidence="2">Belongs to the ParB family.</text>
</comment>
<keyword evidence="3" id="KW-0159">Chromosome partition</keyword>
<accession>A0A4Z0D8Z7</accession>
<dbReference type="Gene3D" id="1.10.10.2830">
    <property type="match status" value="1"/>
</dbReference>
<evidence type="ECO:0000256" key="4">
    <source>
        <dbReference type="ARBA" id="ARBA00023125"/>
    </source>
</evidence>
<dbReference type="SMART" id="SM00470">
    <property type="entry name" value="ParB"/>
    <property type="match status" value="1"/>
</dbReference>
<keyword evidence="7" id="KW-1185">Reference proteome</keyword>
<dbReference type="PANTHER" id="PTHR33375:SF1">
    <property type="entry name" value="CHROMOSOME-PARTITIONING PROTEIN PARB-RELATED"/>
    <property type="match status" value="1"/>
</dbReference>
<evidence type="ECO:0000259" key="5">
    <source>
        <dbReference type="PROSITE" id="PS50943"/>
    </source>
</evidence>
<dbReference type="FunFam" id="3.90.1530.30:FF:000001">
    <property type="entry name" value="Chromosome partitioning protein ParB"/>
    <property type="match status" value="1"/>
</dbReference>
<dbReference type="GO" id="GO:0045881">
    <property type="term" value="P:positive regulation of sporulation resulting in formation of a cellular spore"/>
    <property type="evidence" value="ECO:0007669"/>
    <property type="project" value="TreeGrafter"/>
</dbReference>
<dbReference type="SUPFAM" id="SSF109709">
    <property type="entry name" value="KorB DNA-binding domain-like"/>
    <property type="match status" value="1"/>
</dbReference>
<reference evidence="6 7" key="1">
    <citation type="submission" date="2019-03" db="EMBL/GenBank/DDBJ databases">
        <title>Draft genome sequence data and analysis of a Fermenting Bacterium, Soehngenia longevitae strain 1933PT, isolated from petroleum reservoir in Azerbaijan.</title>
        <authorList>
            <person name="Grouzdev D.S."/>
            <person name="Bidzhieva S.K."/>
            <person name="Sokolova D.S."/>
            <person name="Tourova T.P."/>
            <person name="Poltaraus A.B."/>
            <person name="Nazina T.N."/>
        </authorList>
    </citation>
    <scope>NUCLEOTIDE SEQUENCE [LARGE SCALE GENOMIC DNA]</scope>
    <source>
        <strain evidence="6 7">1933P</strain>
    </source>
</reference>
<feature type="domain" description="HTH cro/C1-type" evidence="5">
    <location>
        <begin position="141"/>
        <end position="167"/>
    </location>
</feature>
<dbReference type="Pfam" id="PF02195">
    <property type="entry name" value="ParB_N"/>
    <property type="match status" value="1"/>
</dbReference>
<protein>
    <submittedName>
        <fullName evidence="6">ParB/RepB/Spo0J family partition protein</fullName>
    </submittedName>
</protein>
<dbReference type="GO" id="GO:0009295">
    <property type="term" value="C:nucleoid"/>
    <property type="evidence" value="ECO:0007669"/>
    <property type="project" value="UniProtKB-SubCell"/>
</dbReference>
<name>A0A4Z0D8Z7_9FIRM</name>
<evidence type="ECO:0000256" key="3">
    <source>
        <dbReference type="ARBA" id="ARBA00022829"/>
    </source>
</evidence>
<dbReference type="InterPro" id="IPR057240">
    <property type="entry name" value="ParB_dimer_C"/>
</dbReference>
<dbReference type="PANTHER" id="PTHR33375">
    <property type="entry name" value="CHROMOSOME-PARTITIONING PROTEIN PARB-RELATED"/>
    <property type="match status" value="1"/>
</dbReference>
<dbReference type="InterPro" id="IPR036086">
    <property type="entry name" value="ParB/Sulfiredoxin_sf"/>
</dbReference>
<evidence type="ECO:0000313" key="6">
    <source>
        <dbReference type="EMBL" id="TFZ41312.1"/>
    </source>
</evidence>
<evidence type="ECO:0000313" key="7">
    <source>
        <dbReference type="Proteomes" id="UP000298381"/>
    </source>
</evidence>
<dbReference type="InterPro" id="IPR041468">
    <property type="entry name" value="HTH_ParB/Spo0J"/>
</dbReference>
<organism evidence="6 7">
    <name type="scientific">Soehngenia longivitae</name>
    <dbReference type="NCBI Taxonomy" id="2562294"/>
    <lineage>
        <taxon>Bacteria</taxon>
        <taxon>Bacillati</taxon>
        <taxon>Bacillota</taxon>
        <taxon>Tissierellia</taxon>
        <taxon>Tissierellales</taxon>
        <taxon>Tissierellaceae</taxon>
        <taxon>Soehngenia</taxon>
    </lineage>
</organism>
<dbReference type="CDD" id="cd16393">
    <property type="entry name" value="SPO0J_N"/>
    <property type="match status" value="1"/>
</dbReference>
<dbReference type="AlphaFoldDB" id="A0A4Z0D8Z7"/>
<dbReference type="InterPro" id="IPR003115">
    <property type="entry name" value="ParB_N"/>
</dbReference>
<dbReference type="InterPro" id="IPR004437">
    <property type="entry name" value="ParB/RepB/Spo0J"/>
</dbReference>
<evidence type="ECO:0000256" key="1">
    <source>
        <dbReference type="ARBA" id="ARBA00004453"/>
    </source>
</evidence>